<keyword evidence="6 11" id="KW-0106">Calcium</keyword>
<dbReference type="FunFam" id="2.60.40.60:FF:000016">
    <property type="entry name" value="Protocadherin 9"/>
    <property type="match status" value="1"/>
</dbReference>
<accession>A0A8C6KDN1</accession>
<keyword evidence="5" id="KW-0677">Repeat</keyword>
<dbReference type="AlphaFoldDB" id="A0A8C6KDN1"/>
<keyword evidence="4" id="KW-0732">Signal</keyword>
<evidence type="ECO:0000256" key="5">
    <source>
        <dbReference type="ARBA" id="ARBA00022737"/>
    </source>
</evidence>
<dbReference type="CDD" id="cd11304">
    <property type="entry name" value="Cadherin_repeat"/>
    <property type="match status" value="6"/>
</dbReference>
<dbReference type="SUPFAM" id="SSF49313">
    <property type="entry name" value="Cadherin-like"/>
    <property type="match status" value="6"/>
</dbReference>
<dbReference type="PROSITE" id="PS50268">
    <property type="entry name" value="CADHERIN_2"/>
    <property type="match status" value="5"/>
</dbReference>
<dbReference type="PANTHER" id="PTHR24028:SF276">
    <property type="entry name" value="PROTOCADHERIN 20"/>
    <property type="match status" value="1"/>
</dbReference>
<keyword evidence="15" id="KW-1185">Reference proteome</keyword>
<keyword evidence="3 12" id="KW-0812">Transmembrane</keyword>
<dbReference type="InterPro" id="IPR020894">
    <property type="entry name" value="Cadherin_CS"/>
</dbReference>
<proteinExistence type="predicted"/>
<dbReference type="GO" id="GO:0005509">
    <property type="term" value="F:calcium ion binding"/>
    <property type="evidence" value="ECO:0007669"/>
    <property type="project" value="UniProtKB-UniRule"/>
</dbReference>
<evidence type="ECO:0000256" key="9">
    <source>
        <dbReference type="ARBA" id="ARBA00023136"/>
    </source>
</evidence>
<dbReference type="Ensembl" id="ENSNFUT00015004249.1">
    <property type="protein sequence ID" value="ENSNFUP00015004020.1"/>
    <property type="gene ID" value="ENSNFUG00015002023.1"/>
</dbReference>
<dbReference type="InterPro" id="IPR015919">
    <property type="entry name" value="Cadherin-like_sf"/>
</dbReference>
<dbReference type="Pfam" id="PF00028">
    <property type="entry name" value="Cadherin"/>
    <property type="match status" value="5"/>
</dbReference>
<evidence type="ECO:0000256" key="12">
    <source>
        <dbReference type="SAM" id="Phobius"/>
    </source>
</evidence>
<feature type="domain" description="Cadherin" evidence="13">
    <location>
        <begin position="62"/>
        <end position="167"/>
    </location>
</feature>
<dbReference type="Gene3D" id="2.60.40.60">
    <property type="entry name" value="Cadherins"/>
    <property type="match status" value="7"/>
</dbReference>
<sequence>MDTNTGNLFTAGLRMDREKLCPEVTTADGCIILQNAIVGPSGDLIQFPVIIEDINDNPPHFENSEIHLEVSEDIAVGAEFFLDDQAQDSDVGRNGQLRYHLRGSGGVFTLKFRDASVLLVVRAALDRETLDLYQMQLVAIDCGVNPLSASVALIVRVTDVNDNCPSFGPDSPHSATIPGDALKNTVVTKVVATDPDSGPNAVIVYSLSPKVSERARMLLNLNSHTGYVRLKEDLQNDISEELVLKVLASGPRCPPADTHVTISVLAKATQELTIKIGFIAEQLNQTMVLPENQPPTALAVLELEGDSSIKGSSLAIEGDVPFSLSLQSGKYLLSTSKPLDYEMKSEYCISVVVQGSSPERPVIPPSGREIRVMVEDVNDNAPYFLQTHYQQEVEENNQPGITLLQVSASDADSGHNGRVTYRLHRYASAIFSIDSVTGQLSALASLDREQQATYTLAVFAQDSGSPSLESQATVVIRVLDQNDNAPVFLSPHLIFFIPENVPPLTQVGRIEVRDPDEGENGNTELRVVNSSVPFVVDNSQRTLRTTADLDRETEDRYELYLLASDNGHAVALTTTARVTVFVEDVNDNQPKVILPSSNTSCLTLSPDTLAGTTVTKIYAVDEDSGLNSEITFSVAAPGPLQLNSIFQVDSRSGNITLSQQLLQEDVGMHHLFIVVRDNGKPAPLYTTVWVNLLVNESTEHCYLERAPTWAGTSELVQRPSESPICQVETTGSVQAFYIHVGIGLVVVSVVLLLITVGLFCRRSIRKHKKGCRKENEIPLSLKDKCYSGE</sequence>
<dbReference type="GO" id="GO:0005886">
    <property type="term" value="C:plasma membrane"/>
    <property type="evidence" value="ECO:0007669"/>
    <property type="project" value="UniProtKB-SubCell"/>
</dbReference>
<reference evidence="14" key="3">
    <citation type="submission" date="2025-09" db="UniProtKB">
        <authorList>
            <consortium name="Ensembl"/>
        </authorList>
    </citation>
    <scope>IDENTIFICATION</scope>
</reference>
<dbReference type="PRINTS" id="PR00205">
    <property type="entry name" value="CADHERIN"/>
</dbReference>
<keyword evidence="2" id="KW-1003">Cell membrane</keyword>
<evidence type="ECO:0000256" key="8">
    <source>
        <dbReference type="ARBA" id="ARBA00022989"/>
    </source>
</evidence>
<evidence type="ECO:0000256" key="1">
    <source>
        <dbReference type="ARBA" id="ARBA00004251"/>
    </source>
</evidence>
<dbReference type="InterPro" id="IPR002126">
    <property type="entry name" value="Cadherin-like_dom"/>
</dbReference>
<evidence type="ECO:0000313" key="14">
    <source>
        <dbReference type="Ensembl" id="ENSNFUP00015004020.1"/>
    </source>
</evidence>
<dbReference type="PANTHER" id="PTHR24028">
    <property type="entry name" value="CADHERIN-87A"/>
    <property type="match status" value="1"/>
</dbReference>
<dbReference type="Proteomes" id="UP000694548">
    <property type="component" value="Chromosome sgr01"/>
</dbReference>
<dbReference type="GO" id="GO:0009653">
    <property type="term" value="P:anatomical structure morphogenesis"/>
    <property type="evidence" value="ECO:0007669"/>
    <property type="project" value="UniProtKB-ARBA"/>
</dbReference>
<evidence type="ECO:0000256" key="7">
    <source>
        <dbReference type="ARBA" id="ARBA00022889"/>
    </source>
</evidence>
<organism evidence="14 15">
    <name type="scientific">Nothobranchius furzeri</name>
    <name type="common">Turquoise killifish</name>
    <dbReference type="NCBI Taxonomy" id="105023"/>
    <lineage>
        <taxon>Eukaryota</taxon>
        <taxon>Metazoa</taxon>
        <taxon>Chordata</taxon>
        <taxon>Craniata</taxon>
        <taxon>Vertebrata</taxon>
        <taxon>Euteleostomi</taxon>
        <taxon>Actinopterygii</taxon>
        <taxon>Neopterygii</taxon>
        <taxon>Teleostei</taxon>
        <taxon>Neoteleostei</taxon>
        <taxon>Acanthomorphata</taxon>
        <taxon>Ovalentaria</taxon>
        <taxon>Atherinomorphae</taxon>
        <taxon>Cyprinodontiformes</taxon>
        <taxon>Nothobranchiidae</taxon>
        <taxon>Nothobranchius</taxon>
    </lineage>
</organism>
<dbReference type="FunFam" id="2.60.40.60:FF:000007">
    <property type="entry name" value="Protocadherin alpha 2"/>
    <property type="match status" value="1"/>
</dbReference>
<keyword evidence="7" id="KW-0130">Cell adhesion</keyword>
<dbReference type="SMART" id="SM00112">
    <property type="entry name" value="CA"/>
    <property type="match status" value="6"/>
</dbReference>
<dbReference type="InterPro" id="IPR050174">
    <property type="entry name" value="Protocadherin/Cadherin-CA"/>
</dbReference>
<dbReference type="GeneTree" id="ENSGT00940000167495"/>
<feature type="domain" description="Cadherin" evidence="13">
    <location>
        <begin position="497"/>
        <end position="592"/>
    </location>
</feature>
<keyword evidence="9 12" id="KW-0472">Membrane</keyword>
<evidence type="ECO:0000256" key="11">
    <source>
        <dbReference type="PROSITE-ProRule" id="PRU00043"/>
    </source>
</evidence>
<reference evidence="14" key="2">
    <citation type="submission" date="2025-08" db="UniProtKB">
        <authorList>
            <consortium name="Ensembl"/>
        </authorList>
    </citation>
    <scope>IDENTIFICATION</scope>
</reference>
<keyword evidence="10" id="KW-0325">Glycoprotein</keyword>
<feature type="domain" description="Cadherin" evidence="13">
    <location>
        <begin position="385"/>
        <end position="488"/>
    </location>
</feature>
<dbReference type="GO" id="GO:0007156">
    <property type="term" value="P:homophilic cell adhesion via plasma membrane adhesion molecules"/>
    <property type="evidence" value="ECO:0007669"/>
    <property type="project" value="InterPro"/>
</dbReference>
<evidence type="ECO:0000256" key="4">
    <source>
        <dbReference type="ARBA" id="ARBA00022729"/>
    </source>
</evidence>
<dbReference type="PROSITE" id="PS00232">
    <property type="entry name" value="CADHERIN_1"/>
    <property type="match status" value="3"/>
</dbReference>
<name>A0A8C6KDN1_NOTFU</name>
<evidence type="ECO:0000256" key="10">
    <source>
        <dbReference type="ARBA" id="ARBA00023180"/>
    </source>
</evidence>
<dbReference type="FunFam" id="2.60.40.60:FF:000020">
    <property type="entry name" value="Dachsous cadherin-related 1b"/>
    <property type="match status" value="2"/>
</dbReference>
<evidence type="ECO:0000313" key="15">
    <source>
        <dbReference type="Proteomes" id="UP000694548"/>
    </source>
</evidence>
<evidence type="ECO:0000256" key="2">
    <source>
        <dbReference type="ARBA" id="ARBA00022475"/>
    </source>
</evidence>
<feature type="domain" description="Cadherin" evidence="13">
    <location>
        <begin position="596"/>
        <end position="709"/>
    </location>
</feature>
<keyword evidence="8 12" id="KW-1133">Transmembrane helix</keyword>
<reference evidence="14" key="1">
    <citation type="submission" date="2014-08" db="EMBL/GenBank/DDBJ databases">
        <authorList>
            <person name="Senf B."/>
            <person name="Petzold A."/>
            <person name="Downie B.R."/>
            <person name="Koch P."/>
            <person name="Platzer M."/>
        </authorList>
    </citation>
    <scope>NUCLEOTIDE SEQUENCE [LARGE SCALE GENOMIC DNA]</scope>
    <source>
        <strain evidence="14">GRZ</strain>
    </source>
</reference>
<comment type="subcellular location">
    <subcellularLocation>
        <location evidence="1">Cell membrane</location>
        <topology evidence="1">Single-pass type I membrane protein</topology>
    </subcellularLocation>
</comment>
<evidence type="ECO:0000256" key="6">
    <source>
        <dbReference type="ARBA" id="ARBA00022837"/>
    </source>
</evidence>
<evidence type="ECO:0000256" key="3">
    <source>
        <dbReference type="ARBA" id="ARBA00022692"/>
    </source>
</evidence>
<feature type="domain" description="Cadherin" evidence="13">
    <location>
        <begin position="169"/>
        <end position="384"/>
    </location>
</feature>
<feature type="transmembrane region" description="Helical" evidence="12">
    <location>
        <begin position="736"/>
        <end position="760"/>
    </location>
</feature>
<evidence type="ECO:0000259" key="13">
    <source>
        <dbReference type="PROSITE" id="PS50268"/>
    </source>
</evidence>
<protein>
    <submittedName>
        <fullName evidence="14">Protocadherin 20-like</fullName>
    </submittedName>
</protein>